<keyword evidence="3" id="KW-1185">Reference proteome</keyword>
<organism evidence="2 3">
    <name type="scientific">Consotaella salsifontis</name>
    <dbReference type="NCBI Taxonomy" id="1365950"/>
    <lineage>
        <taxon>Bacteria</taxon>
        <taxon>Pseudomonadati</taxon>
        <taxon>Pseudomonadota</taxon>
        <taxon>Alphaproteobacteria</taxon>
        <taxon>Hyphomicrobiales</taxon>
        <taxon>Aurantimonadaceae</taxon>
        <taxon>Consotaella</taxon>
    </lineage>
</organism>
<dbReference type="OrthoDB" id="7889159at2"/>
<keyword evidence="1" id="KW-1133">Transmembrane helix</keyword>
<dbReference type="AlphaFoldDB" id="A0A1T4REV6"/>
<sequence length="76" mass="8739">MKTRLIIAVIIYGVIQAVVFGAMTILVLSFPSIKESWTWLMPSVTIVSFLVAIPIAWMIAPRMQARYWRRGEHYQA</sequence>
<name>A0A1T4REV6_9HYPH</name>
<evidence type="ECO:0000313" key="3">
    <source>
        <dbReference type="Proteomes" id="UP000190135"/>
    </source>
</evidence>
<accession>A0A1T4REV6</accession>
<dbReference type="STRING" id="1365950.SAMN05428963_106240"/>
<keyword evidence="1" id="KW-0812">Transmembrane</keyword>
<evidence type="ECO:0000256" key="1">
    <source>
        <dbReference type="SAM" id="Phobius"/>
    </source>
</evidence>
<gene>
    <name evidence="2" type="ORF">SAMN05428963_106240</name>
</gene>
<dbReference type="RefSeq" id="WP_078708466.1">
    <property type="nucleotide sequence ID" value="NZ_FUXL01000006.1"/>
</dbReference>
<dbReference type="EMBL" id="FUXL01000006">
    <property type="protein sequence ID" value="SKA14201.1"/>
    <property type="molecule type" value="Genomic_DNA"/>
</dbReference>
<dbReference type="Proteomes" id="UP000190135">
    <property type="component" value="Unassembled WGS sequence"/>
</dbReference>
<feature type="transmembrane region" description="Helical" evidence="1">
    <location>
        <begin position="39"/>
        <end position="60"/>
    </location>
</feature>
<proteinExistence type="predicted"/>
<protein>
    <submittedName>
        <fullName evidence="2">Uncharacterized protein</fullName>
    </submittedName>
</protein>
<keyword evidence="1" id="KW-0472">Membrane</keyword>
<evidence type="ECO:0000313" key="2">
    <source>
        <dbReference type="EMBL" id="SKA14201.1"/>
    </source>
</evidence>
<reference evidence="2 3" key="1">
    <citation type="submission" date="2017-02" db="EMBL/GenBank/DDBJ databases">
        <authorList>
            <person name="Peterson S.W."/>
        </authorList>
    </citation>
    <scope>NUCLEOTIDE SEQUENCE [LARGE SCALE GENOMIC DNA]</scope>
    <source>
        <strain evidence="2 3">USBA 369</strain>
    </source>
</reference>
<feature type="transmembrane region" description="Helical" evidence="1">
    <location>
        <begin position="7"/>
        <end position="33"/>
    </location>
</feature>